<reference evidence="1 2" key="1">
    <citation type="submission" date="2017-06" db="EMBL/GenBank/DDBJ databases">
        <title>Ant-infecting Ophiocordyceps genomes reveal a high diversity of potential behavioral manipulation genes and a possible major role for enterotoxins.</title>
        <authorList>
            <person name="De Bekker C."/>
            <person name="Evans H.C."/>
            <person name="Brachmann A."/>
            <person name="Hughes D.P."/>
        </authorList>
    </citation>
    <scope>NUCLEOTIDE SEQUENCE [LARGE SCALE GENOMIC DNA]</scope>
    <source>
        <strain evidence="1 2">Map64</strain>
    </source>
</reference>
<proteinExistence type="predicted"/>
<dbReference type="AlphaFoldDB" id="A0A2C5YAB8"/>
<organism evidence="1 2">
    <name type="scientific">Ophiocordyceps australis</name>
    <dbReference type="NCBI Taxonomy" id="1399860"/>
    <lineage>
        <taxon>Eukaryota</taxon>
        <taxon>Fungi</taxon>
        <taxon>Dikarya</taxon>
        <taxon>Ascomycota</taxon>
        <taxon>Pezizomycotina</taxon>
        <taxon>Sordariomycetes</taxon>
        <taxon>Hypocreomycetidae</taxon>
        <taxon>Hypocreales</taxon>
        <taxon>Ophiocordycipitaceae</taxon>
        <taxon>Ophiocordyceps</taxon>
    </lineage>
</organism>
<dbReference type="Proteomes" id="UP000226192">
    <property type="component" value="Unassembled WGS sequence"/>
</dbReference>
<gene>
    <name evidence="1" type="ORF">CDD81_4342</name>
</gene>
<keyword evidence="2" id="KW-1185">Reference proteome</keyword>
<accession>A0A2C5YAB8</accession>
<protein>
    <submittedName>
        <fullName evidence="1">Uncharacterized protein</fullName>
    </submittedName>
</protein>
<comment type="caution">
    <text evidence="1">The sequence shown here is derived from an EMBL/GenBank/DDBJ whole genome shotgun (WGS) entry which is preliminary data.</text>
</comment>
<evidence type="ECO:0000313" key="2">
    <source>
        <dbReference type="Proteomes" id="UP000226192"/>
    </source>
</evidence>
<dbReference type="EMBL" id="NJET01000029">
    <property type="protein sequence ID" value="PHH64563.1"/>
    <property type="molecule type" value="Genomic_DNA"/>
</dbReference>
<name>A0A2C5YAB8_9HYPO</name>
<sequence length="85" mass="8941">MGASLLPIYQLLVSSAFLRQPCSLFPSSSSSFFSSTLSASAACLTSSCPIVDISLFRLLSNLPFGIATCLPCTLLIASAPRTIHK</sequence>
<evidence type="ECO:0000313" key="1">
    <source>
        <dbReference type="EMBL" id="PHH64563.1"/>
    </source>
</evidence>